<sequence>MPDSTRETTHDDQLAHQTLDRRRQVTEAGVESATDKQIRYLMMLASKVRRDRFDTEFNKAVKGTKTAPRNPEETTQAAVRRLTRKAARRLATALTNWEHSNEGPRTEPVLCYQQRKTMGFW</sequence>
<evidence type="ECO:0000313" key="3">
    <source>
        <dbReference type="Proteomes" id="UP001518976"/>
    </source>
</evidence>
<dbReference type="RefSeq" id="WP_209262755.1">
    <property type="nucleotide sequence ID" value="NZ_JAFFZN010000001.1"/>
</dbReference>
<feature type="region of interest" description="Disordered" evidence="1">
    <location>
        <begin position="1"/>
        <end position="32"/>
    </location>
</feature>
<protein>
    <recommendedName>
        <fullName evidence="4">Transposase</fullName>
    </recommendedName>
</protein>
<feature type="compositionally biased region" description="Basic and acidic residues" evidence="1">
    <location>
        <begin position="1"/>
        <end position="25"/>
    </location>
</feature>
<proteinExistence type="predicted"/>
<dbReference type="Proteomes" id="UP001518976">
    <property type="component" value="Unassembled WGS sequence"/>
</dbReference>
<evidence type="ECO:0000256" key="1">
    <source>
        <dbReference type="SAM" id="MobiDB-lite"/>
    </source>
</evidence>
<gene>
    <name evidence="2" type="ORF">JW592_00280</name>
</gene>
<reference evidence="2 3" key="1">
    <citation type="submission" date="2021-02" db="EMBL/GenBank/DDBJ databases">
        <title>Streptomyces spirodelae sp. nov., isolated from duckweed.</title>
        <authorList>
            <person name="Saimee Y."/>
            <person name="Duangmal K."/>
        </authorList>
    </citation>
    <scope>NUCLEOTIDE SEQUENCE [LARGE SCALE GENOMIC DNA]</scope>
    <source>
        <strain evidence="2 3">DW4-2</strain>
    </source>
</reference>
<name>A0ABS3WLD7_9ACTN</name>
<accession>A0ABS3WLD7</accession>
<dbReference type="EMBL" id="JAFFZN010000001">
    <property type="protein sequence ID" value="MBO8183930.1"/>
    <property type="molecule type" value="Genomic_DNA"/>
</dbReference>
<evidence type="ECO:0000313" key="2">
    <source>
        <dbReference type="EMBL" id="MBO8183930.1"/>
    </source>
</evidence>
<organism evidence="2 3">
    <name type="scientific">Streptomyces spirodelae</name>
    <dbReference type="NCBI Taxonomy" id="2812904"/>
    <lineage>
        <taxon>Bacteria</taxon>
        <taxon>Bacillati</taxon>
        <taxon>Actinomycetota</taxon>
        <taxon>Actinomycetes</taxon>
        <taxon>Kitasatosporales</taxon>
        <taxon>Streptomycetaceae</taxon>
        <taxon>Streptomyces</taxon>
    </lineage>
</organism>
<comment type="caution">
    <text evidence="2">The sequence shown here is derived from an EMBL/GenBank/DDBJ whole genome shotgun (WGS) entry which is preliminary data.</text>
</comment>
<keyword evidence="3" id="KW-1185">Reference proteome</keyword>
<evidence type="ECO:0008006" key="4">
    <source>
        <dbReference type="Google" id="ProtNLM"/>
    </source>
</evidence>